<organism evidence="3 4">
    <name type="scientific">Pocillopora meandrina</name>
    <dbReference type="NCBI Taxonomy" id="46732"/>
    <lineage>
        <taxon>Eukaryota</taxon>
        <taxon>Metazoa</taxon>
        <taxon>Cnidaria</taxon>
        <taxon>Anthozoa</taxon>
        <taxon>Hexacorallia</taxon>
        <taxon>Scleractinia</taxon>
        <taxon>Astrocoeniina</taxon>
        <taxon>Pocilloporidae</taxon>
        <taxon>Pocillopora</taxon>
    </lineage>
</organism>
<evidence type="ECO:0000313" key="4">
    <source>
        <dbReference type="Proteomes" id="UP001159428"/>
    </source>
</evidence>
<proteinExistence type="predicted"/>
<keyword evidence="4" id="KW-1185">Reference proteome</keyword>
<dbReference type="SUPFAM" id="SSF56349">
    <property type="entry name" value="DNA breaking-rejoining enzymes"/>
    <property type="match status" value="1"/>
</dbReference>
<dbReference type="GO" id="GO:0003677">
    <property type="term" value="F:DNA binding"/>
    <property type="evidence" value="ECO:0007669"/>
    <property type="project" value="InterPro"/>
</dbReference>
<dbReference type="Proteomes" id="UP001159428">
    <property type="component" value="Unassembled WGS sequence"/>
</dbReference>
<accession>A0AAU9XR44</accession>
<reference evidence="3 4" key="1">
    <citation type="submission" date="2022-05" db="EMBL/GenBank/DDBJ databases">
        <authorList>
            <consortium name="Genoscope - CEA"/>
            <person name="William W."/>
        </authorList>
    </citation>
    <scope>NUCLEOTIDE SEQUENCE [LARGE SCALE GENOMIC DNA]</scope>
</reference>
<sequence>MMAGDIKRHLKVHVGKQIEEEDVPRAAAIMKAGKATRGPRQVRGKKEVETPGRLRKWCPVDGCNTITSYLNQHLVKAHRLKSSHTQYRAPSSKLTSPSFLTAQPNPREHKTNEDEEIEETQGIEETQEQEEEEEEEWHPEGEVEESDEDSEDAPTIKIRKEEYYSATKFTSYRHQWLSGFFKYLKSPSAGYKKLENRLQHVGQVEKLLETLDPNGKDITILGEEFGDIVWNKWVSPHLSEGTKAPGTLASYLTSLEKFFVFVTSDKYKKKGNAAAAWQRFGLCDTLLTGTDINLLSQSKPYIDDMKAITQAKAGKRLSIQQFTNARDLLLVKLALLVASRPAPLENALLEDYQKAQEKDGNRVMLIPKHKRSREGPVPLGMDKEVQDLMEVYVNKIRPHFVAKDVKHLFVKSDGQSFNRNTIGKRFSAFFEKSGVRTDRRVSQTAVRKFVTTAARRHAPE</sequence>
<dbReference type="AlphaFoldDB" id="A0AAU9XR44"/>
<keyword evidence="1" id="KW-0233">DNA recombination</keyword>
<dbReference type="EMBL" id="CALNXJ010000058">
    <property type="protein sequence ID" value="CAH3155345.1"/>
    <property type="molecule type" value="Genomic_DNA"/>
</dbReference>
<feature type="region of interest" description="Disordered" evidence="2">
    <location>
        <begin position="81"/>
        <end position="157"/>
    </location>
</feature>
<dbReference type="InterPro" id="IPR013762">
    <property type="entry name" value="Integrase-like_cat_sf"/>
</dbReference>
<dbReference type="GO" id="GO:0015074">
    <property type="term" value="P:DNA integration"/>
    <property type="evidence" value="ECO:0007669"/>
    <property type="project" value="InterPro"/>
</dbReference>
<evidence type="ECO:0000313" key="3">
    <source>
        <dbReference type="EMBL" id="CAH3155345.1"/>
    </source>
</evidence>
<dbReference type="InterPro" id="IPR011010">
    <property type="entry name" value="DNA_brk_join_enz"/>
</dbReference>
<feature type="compositionally biased region" description="Acidic residues" evidence="2">
    <location>
        <begin position="113"/>
        <end position="152"/>
    </location>
</feature>
<name>A0AAU9XR44_9CNID</name>
<dbReference type="Gene3D" id="1.10.443.10">
    <property type="entry name" value="Intergrase catalytic core"/>
    <property type="match status" value="1"/>
</dbReference>
<protein>
    <recommendedName>
        <fullName evidence="5">C2H2-type domain-containing protein</fullName>
    </recommendedName>
</protein>
<evidence type="ECO:0000256" key="1">
    <source>
        <dbReference type="ARBA" id="ARBA00023172"/>
    </source>
</evidence>
<gene>
    <name evidence="3" type="ORF">PMEA_00028088</name>
</gene>
<feature type="non-terminal residue" evidence="3">
    <location>
        <position position="460"/>
    </location>
</feature>
<evidence type="ECO:0008006" key="5">
    <source>
        <dbReference type="Google" id="ProtNLM"/>
    </source>
</evidence>
<evidence type="ECO:0000256" key="2">
    <source>
        <dbReference type="SAM" id="MobiDB-lite"/>
    </source>
</evidence>
<dbReference type="GO" id="GO:0006310">
    <property type="term" value="P:DNA recombination"/>
    <property type="evidence" value="ECO:0007669"/>
    <property type="project" value="UniProtKB-KW"/>
</dbReference>
<comment type="caution">
    <text evidence="3">The sequence shown here is derived from an EMBL/GenBank/DDBJ whole genome shotgun (WGS) entry which is preliminary data.</text>
</comment>
<feature type="compositionally biased region" description="Polar residues" evidence="2">
    <location>
        <begin position="83"/>
        <end position="104"/>
    </location>
</feature>